<evidence type="ECO:0000256" key="8">
    <source>
        <dbReference type="PROSITE-ProRule" id="PRU00284"/>
    </source>
</evidence>
<dbReference type="GO" id="GO:0005886">
    <property type="term" value="C:plasma membrane"/>
    <property type="evidence" value="ECO:0007669"/>
    <property type="project" value="UniProtKB-SubCell"/>
</dbReference>
<evidence type="ECO:0000256" key="3">
    <source>
        <dbReference type="ARBA" id="ARBA00022500"/>
    </source>
</evidence>
<dbReference type="SMART" id="SM00283">
    <property type="entry name" value="MA"/>
    <property type="match status" value="1"/>
</dbReference>
<dbReference type="InterPro" id="IPR029151">
    <property type="entry name" value="Sensor-like_sf"/>
</dbReference>
<dbReference type="Pfam" id="PF00015">
    <property type="entry name" value="MCPsignal"/>
    <property type="match status" value="1"/>
</dbReference>
<organism evidence="12 13">
    <name type="scientific">[Clostridium] aminophilum</name>
    <dbReference type="NCBI Taxonomy" id="1526"/>
    <lineage>
        <taxon>Bacteria</taxon>
        <taxon>Bacillati</taxon>
        <taxon>Bacillota</taxon>
        <taxon>Clostridia</taxon>
        <taxon>Lachnospirales</taxon>
        <taxon>Lachnospiraceae</taxon>
    </lineage>
</organism>
<dbReference type="AlphaFoldDB" id="A0A1I6IYU4"/>
<feature type="domain" description="Methyl-accepting transducer" evidence="10">
    <location>
        <begin position="439"/>
        <end position="668"/>
    </location>
</feature>
<accession>A0A1I6IYU4</accession>
<evidence type="ECO:0000256" key="5">
    <source>
        <dbReference type="ARBA" id="ARBA00022989"/>
    </source>
</evidence>
<dbReference type="SUPFAM" id="SSF103190">
    <property type="entry name" value="Sensory domain-like"/>
    <property type="match status" value="1"/>
</dbReference>
<keyword evidence="5 9" id="KW-1133">Transmembrane helix</keyword>
<reference evidence="12 13" key="1">
    <citation type="submission" date="2016-10" db="EMBL/GenBank/DDBJ databases">
        <authorList>
            <person name="de Groot N.N."/>
        </authorList>
    </citation>
    <scope>NUCLEOTIDE SEQUENCE [LARGE SCALE GENOMIC DNA]</scope>
    <source>
        <strain evidence="12 13">F</strain>
    </source>
</reference>
<dbReference type="PANTHER" id="PTHR43531">
    <property type="entry name" value="PROTEIN ICFG"/>
    <property type="match status" value="1"/>
</dbReference>
<dbReference type="PROSITE" id="PS50111">
    <property type="entry name" value="CHEMOTAXIS_TRANSDUC_2"/>
    <property type="match status" value="1"/>
</dbReference>
<dbReference type="InterPro" id="IPR033479">
    <property type="entry name" value="dCache_1"/>
</dbReference>
<dbReference type="GO" id="GO:0004888">
    <property type="term" value="F:transmembrane signaling receptor activity"/>
    <property type="evidence" value="ECO:0007669"/>
    <property type="project" value="TreeGrafter"/>
</dbReference>
<dbReference type="PANTHER" id="PTHR43531:SF11">
    <property type="entry name" value="METHYL-ACCEPTING CHEMOTAXIS PROTEIN 3"/>
    <property type="match status" value="1"/>
</dbReference>
<dbReference type="SMART" id="SM00304">
    <property type="entry name" value="HAMP"/>
    <property type="match status" value="1"/>
</dbReference>
<dbReference type="FunFam" id="1.10.287.950:FF:000001">
    <property type="entry name" value="Methyl-accepting chemotaxis sensory transducer"/>
    <property type="match status" value="1"/>
</dbReference>
<dbReference type="RefSeq" id="WP_051684599.1">
    <property type="nucleotide sequence ID" value="NZ_FOZC01000004.1"/>
</dbReference>
<dbReference type="Gene3D" id="1.10.287.950">
    <property type="entry name" value="Methyl-accepting chemotaxis protein"/>
    <property type="match status" value="1"/>
</dbReference>
<dbReference type="GO" id="GO:0006935">
    <property type="term" value="P:chemotaxis"/>
    <property type="evidence" value="ECO:0007669"/>
    <property type="project" value="UniProtKB-KW"/>
</dbReference>
<evidence type="ECO:0000256" key="7">
    <source>
        <dbReference type="ARBA" id="ARBA00029447"/>
    </source>
</evidence>
<dbReference type="PROSITE" id="PS50885">
    <property type="entry name" value="HAMP"/>
    <property type="match status" value="1"/>
</dbReference>
<evidence type="ECO:0000313" key="12">
    <source>
        <dbReference type="EMBL" id="SFR71914.1"/>
    </source>
</evidence>
<dbReference type="Pfam" id="PF00672">
    <property type="entry name" value="HAMP"/>
    <property type="match status" value="1"/>
</dbReference>
<dbReference type="Gene3D" id="6.10.340.10">
    <property type="match status" value="1"/>
</dbReference>
<dbReference type="SUPFAM" id="SSF58104">
    <property type="entry name" value="Methyl-accepting chemotaxis protein (MCP) signaling domain"/>
    <property type="match status" value="1"/>
</dbReference>
<feature type="transmembrane region" description="Helical" evidence="9">
    <location>
        <begin position="309"/>
        <end position="333"/>
    </location>
</feature>
<evidence type="ECO:0000256" key="9">
    <source>
        <dbReference type="SAM" id="Phobius"/>
    </source>
</evidence>
<evidence type="ECO:0000313" key="13">
    <source>
        <dbReference type="Proteomes" id="UP000214760"/>
    </source>
</evidence>
<evidence type="ECO:0000256" key="6">
    <source>
        <dbReference type="ARBA" id="ARBA00023136"/>
    </source>
</evidence>
<dbReference type="CDD" id="cd06225">
    <property type="entry name" value="HAMP"/>
    <property type="match status" value="1"/>
</dbReference>
<feature type="domain" description="HAMP" evidence="11">
    <location>
        <begin position="334"/>
        <end position="386"/>
    </location>
</feature>
<comment type="similarity">
    <text evidence="7">Belongs to the methyl-accepting chemotaxis (MCP) protein family.</text>
</comment>
<dbReference type="Pfam" id="PF02743">
    <property type="entry name" value="dCache_1"/>
    <property type="match status" value="1"/>
</dbReference>
<dbReference type="SUPFAM" id="SSF158472">
    <property type="entry name" value="HAMP domain-like"/>
    <property type="match status" value="1"/>
</dbReference>
<name>A0A1I6IYU4_9FIRM</name>
<dbReference type="Proteomes" id="UP000214760">
    <property type="component" value="Unassembled WGS sequence"/>
</dbReference>
<dbReference type="CDD" id="cd18773">
    <property type="entry name" value="PDC1_HK_sensor"/>
    <property type="match status" value="1"/>
</dbReference>
<keyword evidence="6 9" id="KW-0472">Membrane</keyword>
<dbReference type="InterPro" id="IPR004089">
    <property type="entry name" value="MCPsignal_dom"/>
</dbReference>
<evidence type="ECO:0000256" key="1">
    <source>
        <dbReference type="ARBA" id="ARBA00004651"/>
    </source>
</evidence>
<dbReference type="InterPro" id="IPR003660">
    <property type="entry name" value="HAMP_dom"/>
</dbReference>
<dbReference type="GO" id="GO:0007165">
    <property type="term" value="P:signal transduction"/>
    <property type="evidence" value="ECO:0007669"/>
    <property type="project" value="UniProtKB-KW"/>
</dbReference>
<proteinExistence type="inferred from homology"/>
<protein>
    <submittedName>
        <fullName evidence="12">Methyl-accepting chemotaxis protein</fullName>
    </submittedName>
</protein>
<keyword evidence="2" id="KW-1003">Cell membrane</keyword>
<evidence type="ECO:0000259" key="10">
    <source>
        <dbReference type="PROSITE" id="PS50111"/>
    </source>
</evidence>
<evidence type="ECO:0000259" key="11">
    <source>
        <dbReference type="PROSITE" id="PS50885"/>
    </source>
</evidence>
<keyword evidence="3" id="KW-0145">Chemotaxis</keyword>
<evidence type="ECO:0000256" key="2">
    <source>
        <dbReference type="ARBA" id="ARBA00022475"/>
    </source>
</evidence>
<keyword evidence="4 9" id="KW-0812">Transmembrane</keyword>
<dbReference type="InterPro" id="IPR051310">
    <property type="entry name" value="MCP_chemotaxis"/>
</dbReference>
<sequence length="685" mass="73737">MHLDNETSSRRSGFRMSIRTKILLLAICASLIPLITSAAVSAVMSKKTGKATAIRTVETLTESISNEVSEYIGKSYAVVESLAASGDMLGMDPVQQDKILKVTAKNNPYFSLLYQVDLTGMQTARSSGEPVDRSDRWWYREMMEKRKSFVSKSFFSATDGIATSSVYFPEFDDAGNMCGILGANLSLDQIQKVVSSYDSEGTYSLIVDGEGVCIAHPEPEYVSQSYNYLDGTRLRTGSTTEREPFNETELFRNLTKDALNGMSGVTEGTNRKGENAIYSYRPISIPGTSDQWAVVTIQKTSAAYADVNAMIRFFIVFTVVMGVLVAVLAVLMANRITRPLKKLAAAAQEIADGNLKVEINAESNDETGDVASAMHETATMLSSYIDYIHEITQVLNQISEGDLTFNLKYDYAGNFAEIKDALFNIRSTMTDTMSHILHVAEEVNGNASTLSSGAQSLAQGTTEQASSIEELSATIADISNHVKVTAENADNAEKLSEDARVEIQKGNEHMQEMVKAMKDISDSSKEIGKIIKTIEDIAFQTNILALNAAVEAARAGAAGKGFAVVADEVGNLAKKSAEAASNTTHLIEKAVQAVEHGITVADETAKSLDSIVEGSEKTAKLVQEIAEASGRQSDAISQASIGIDQVSSVVQSNSATAEESAATSQELSDKASVLNELVGKFKLNP</sequence>
<comment type="subcellular location">
    <subcellularLocation>
        <location evidence="1">Cell membrane</location>
        <topology evidence="1">Multi-pass membrane protein</topology>
    </subcellularLocation>
</comment>
<evidence type="ECO:0000256" key="4">
    <source>
        <dbReference type="ARBA" id="ARBA00022692"/>
    </source>
</evidence>
<dbReference type="EMBL" id="FOZC01000004">
    <property type="protein sequence ID" value="SFR71914.1"/>
    <property type="molecule type" value="Genomic_DNA"/>
</dbReference>
<dbReference type="Gene3D" id="3.30.450.20">
    <property type="entry name" value="PAS domain"/>
    <property type="match status" value="1"/>
</dbReference>
<gene>
    <name evidence="12" type="ORF">SAMN02910262_01009</name>
</gene>
<keyword evidence="8" id="KW-0807">Transducer</keyword>